<evidence type="ECO:0000313" key="2">
    <source>
        <dbReference type="Proteomes" id="UP000828797"/>
    </source>
</evidence>
<accession>A0AAE7WUQ0</accession>
<keyword evidence="2" id="KW-1185">Reference proteome</keyword>
<dbReference type="RefSeq" id="YP_010648396.1">
    <property type="nucleotide sequence ID" value="NC_070758.1"/>
</dbReference>
<evidence type="ECO:0000313" key="1">
    <source>
        <dbReference type="EMBL" id="QYW05808.1"/>
    </source>
</evidence>
<dbReference type="InterPro" id="IPR057548">
    <property type="entry name" value="S-AdoMet_lyase-like"/>
</dbReference>
<sequence>MLNRFYVILSACLSSNTDEENDKASYNLNAFLKARGFIYDAVEGVYEGGKEDSFVVMCQSVRDMDTLLDQAKRSGQECILVCDVEGNSHLMYCDSALIRPIGKLFCYDAGGFEMHCKARGKTPDYTFHPETNKYYVVI</sequence>
<dbReference type="GeneID" id="77923835"/>
<dbReference type="KEGG" id="vg:77923835"/>
<proteinExistence type="predicted"/>
<dbReference type="EMBL" id="MZ592920">
    <property type="protein sequence ID" value="QYW05808.1"/>
    <property type="molecule type" value="Genomic_DNA"/>
</dbReference>
<dbReference type="Pfam" id="PF23780">
    <property type="entry name" value="S-AdoMet_lyase"/>
    <property type="match status" value="1"/>
</dbReference>
<reference evidence="1" key="1">
    <citation type="submission" date="2021-07" db="EMBL/GenBank/DDBJ databases">
        <authorList>
            <person name="Wang J."/>
            <person name="Yang M."/>
        </authorList>
    </citation>
    <scope>NUCLEOTIDE SEQUENCE</scope>
</reference>
<dbReference type="Proteomes" id="UP000828797">
    <property type="component" value="Segment"/>
</dbReference>
<name>A0AAE7WUQ0_9CAUD</name>
<organism evidence="1 2">
    <name type="scientific">Vibrio phage vB_VpaP_G1</name>
    <dbReference type="NCBI Taxonomy" id="2862773"/>
    <lineage>
        <taxon>Viruses</taxon>
        <taxon>Duplodnaviria</taxon>
        <taxon>Heunggongvirae</taxon>
        <taxon>Uroviricota</taxon>
        <taxon>Caudoviricetes</taxon>
        <taxon>Autographivirales</taxon>
        <taxon>Youngvirus</taxon>
        <taxon>Youngvirus G1</taxon>
    </lineage>
</organism>
<protein>
    <submittedName>
        <fullName evidence="1">Uncharacterized protein</fullName>
    </submittedName>
</protein>